<keyword evidence="1 3" id="KW-0378">Hydrolase</keyword>
<gene>
    <name evidence="3" type="ORF">IC779_12660</name>
</gene>
<reference evidence="3 4" key="1">
    <citation type="submission" date="2020-09" db="EMBL/GenBank/DDBJ databases">
        <authorList>
            <person name="Chen F.-J."/>
            <person name="Lee Y.-T."/>
        </authorList>
    </citation>
    <scope>NUCLEOTIDE SEQUENCE [LARGE SCALE GENOMIC DNA]</scope>
    <source>
        <strain evidence="3 4">AS42</strain>
    </source>
</reference>
<reference evidence="4" key="2">
    <citation type="submission" date="2020-10" db="EMBL/GenBank/DDBJ databases">
        <title>Clinical and molecular characterization of Acinetobacter seifertii in Taiwan.</title>
        <authorList>
            <person name="Li L.-H."/>
            <person name="Yang Y.-S."/>
            <person name="Sun J.-R."/>
            <person name="Huang T.-W."/>
            <person name="Huang W.-C."/>
            <person name="Wang Y.-C."/>
            <person name="Kuo T.-H."/>
            <person name="Kuo S.-C."/>
            <person name="Chen T.-L."/>
        </authorList>
    </citation>
    <scope>NUCLEOTIDE SEQUENCE [LARGE SCALE GENOMIC DNA]</scope>
    <source>
        <strain evidence="4">AS42</strain>
    </source>
</reference>
<dbReference type="RefSeq" id="WP_151792854.1">
    <property type="nucleotide sequence ID" value="NZ_BKOK01000044.1"/>
</dbReference>
<evidence type="ECO:0000259" key="2">
    <source>
        <dbReference type="Pfam" id="PF00561"/>
    </source>
</evidence>
<evidence type="ECO:0000313" key="3">
    <source>
        <dbReference type="EMBL" id="QOD71946.1"/>
    </source>
</evidence>
<organism evidence="3 4">
    <name type="scientific">Acinetobacter seifertii</name>
    <dbReference type="NCBI Taxonomy" id="1530123"/>
    <lineage>
        <taxon>Bacteria</taxon>
        <taxon>Pseudomonadati</taxon>
        <taxon>Pseudomonadota</taxon>
        <taxon>Gammaproteobacteria</taxon>
        <taxon>Moraxellales</taxon>
        <taxon>Moraxellaceae</taxon>
        <taxon>Acinetobacter</taxon>
        <taxon>Acinetobacter calcoaceticus/baumannii complex</taxon>
    </lineage>
</organism>
<name>A0A7H2QTT4_9GAMM</name>
<evidence type="ECO:0000256" key="1">
    <source>
        <dbReference type="ARBA" id="ARBA00022801"/>
    </source>
</evidence>
<sequence>MIQVEQLMLSRDGLTLHGALYGEASAPLVVLIHGFPDTPHSWDHVYPLLVKAGYQVFVPWLRGYTQDSVNRQAHYGLASALADLAAWLELLKAKGHLKNKAHLVGHDWGAAIAMSFASRQPEALHSISLLAVPPIPNFKDVFKALPNFPRQLYMSSYMLLMQSRFAEQMLSRNNVSFVEKIWRKWSPTWKFTESDFSPTRAAFQNPDIAWAATRYYHNLFAILNSDNLKANRHLLSPVTTPTLALAGLDDGCMNIRLHQALAQTHYFPQGIESVYVPDCGHFLQAEQPQHVAELLLEHFQKIINKEI</sequence>
<dbReference type="Proteomes" id="UP000516672">
    <property type="component" value="Chromosome"/>
</dbReference>
<dbReference type="EMBL" id="CP061828">
    <property type="protein sequence ID" value="QOD71946.1"/>
    <property type="molecule type" value="Genomic_DNA"/>
</dbReference>
<proteinExistence type="predicted"/>
<dbReference type="PANTHER" id="PTHR43329">
    <property type="entry name" value="EPOXIDE HYDROLASE"/>
    <property type="match status" value="1"/>
</dbReference>
<dbReference type="PRINTS" id="PR00412">
    <property type="entry name" value="EPOXHYDRLASE"/>
</dbReference>
<accession>A0A7H2QTT4</accession>
<dbReference type="Pfam" id="PF00561">
    <property type="entry name" value="Abhydrolase_1"/>
    <property type="match status" value="1"/>
</dbReference>
<dbReference type="SUPFAM" id="SSF53474">
    <property type="entry name" value="alpha/beta-Hydrolases"/>
    <property type="match status" value="1"/>
</dbReference>
<dbReference type="InterPro" id="IPR000073">
    <property type="entry name" value="AB_hydrolase_1"/>
</dbReference>
<dbReference type="InterPro" id="IPR000639">
    <property type="entry name" value="Epox_hydrolase-like"/>
</dbReference>
<feature type="domain" description="AB hydrolase-1" evidence="2">
    <location>
        <begin position="27"/>
        <end position="287"/>
    </location>
</feature>
<protein>
    <submittedName>
        <fullName evidence="3">Alpha/beta hydrolase</fullName>
    </submittedName>
</protein>
<dbReference type="GO" id="GO:0016787">
    <property type="term" value="F:hydrolase activity"/>
    <property type="evidence" value="ECO:0007669"/>
    <property type="project" value="UniProtKB-KW"/>
</dbReference>
<dbReference type="AlphaFoldDB" id="A0A7H2QTT4"/>
<dbReference type="InterPro" id="IPR029058">
    <property type="entry name" value="AB_hydrolase_fold"/>
</dbReference>
<dbReference type="Gene3D" id="3.40.50.1820">
    <property type="entry name" value="alpha/beta hydrolase"/>
    <property type="match status" value="1"/>
</dbReference>
<evidence type="ECO:0000313" key="4">
    <source>
        <dbReference type="Proteomes" id="UP000516672"/>
    </source>
</evidence>